<dbReference type="SUPFAM" id="SSF47616">
    <property type="entry name" value="GST C-terminal domain-like"/>
    <property type="match status" value="1"/>
</dbReference>
<proteinExistence type="inferred from homology"/>
<dbReference type="SUPFAM" id="SSF52833">
    <property type="entry name" value="Thioredoxin-like"/>
    <property type="match status" value="1"/>
</dbReference>
<dbReference type="PANTHER" id="PTHR44051:SF3">
    <property type="entry name" value="TRANSCRIPTIONAL REGULATOR URE2"/>
    <property type="match status" value="1"/>
</dbReference>
<dbReference type="EMBL" id="KZ084098">
    <property type="protein sequence ID" value="OSD03972.1"/>
    <property type="molecule type" value="Genomic_DNA"/>
</dbReference>
<keyword evidence="4" id="KW-1185">Reference proteome</keyword>
<gene>
    <name evidence="3" type="ORF">PYCCODRAFT_1451318</name>
</gene>
<dbReference type="InterPro" id="IPR004046">
    <property type="entry name" value="GST_C"/>
</dbReference>
<dbReference type="CDD" id="cd03048">
    <property type="entry name" value="GST_N_Ure2p_like"/>
    <property type="match status" value="1"/>
</dbReference>
<name>A0A1Y2IVJ9_TRAC3</name>
<dbReference type="OrthoDB" id="422574at2759"/>
<organism evidence="3 4">
    <name type="scientific">Trametes coccinea (strain BRFM310)</name>
    <name type="common">Pycnoporus coccineus</name>
    <dbReference type="NCBI Taxonomy" id="1353009"/>
    <lineage>
        <taxon>Eukaryota</taxon>
        <taxon>Fungi</taxon>
        <taxon>Dikarya</taxon>
        <taxon>Basidiomycota</taxon>
        <taxon>Agaricomycotina</taxon>
        <taxon>Agaricomycetes</taxon>
        <taxon>Polyporales</taxon>
        <taxon>Polyporaceae</taxon>
        <taxon>Trametes</taxon>
    </lineage>
</organism>
<sequence length="174" mass="19820">MSSSKQFTLFTTDGAPPNGWKVMIVLEELGLSYEHNPEYTKFNPNGRIPALIDHHANDFAIWESDAILSYLVEKYDTERKISFDRFEVKIIQLQWLFFQASGQGGTIRVFGVLEDVLSKRTWLVGDKCSVADMSFTTYGFNFEAEFPAVAKWHASMTSRESVKKVFSIRKATTA</sequence>
<evidence type="ECO:0000313" key="3">
    <source>
        <dbReference type="EMBL" id="OSD03972.1"/>
    </source>
</evidence>
<evidence type="ECO:0000313" key="4">
    <source>
        <dbReference type="Proteomes" id="UP000193067"/>
    </source>
</evidence>
<dbReference type="Pfam" id="PF00043">
    <property type="entry name" value="GST_C"/>
    <property type="match status" value="1"/>
</dbReference>
<comment type="similarity">
    <text evidence="1">Belongs to the GST superfamily.</text>
</comment>
<dbReference type="PROSITE" id="PS50404">
    <property type="entry name" value="GST_NTER"/>
    <property type="match status" value="1"/>
</dbReference>
<dbReference type="PANTHER" id="PTHR44051">
    <property type="entry name" value="GLUTATHIONE S-TRANSFERASE-RELATED"/>
    <property type="match status" value="1"/>
</dbReference>
<dbReference type="Pfam" id="PF13409">
    <property type="entry name" value="GST_N_2"/>
    <property type="match status" value="1"/>
</dbReference>
<reference evidence="3 4" key="1">
    <citation type="journal article" date="2015" name="Biotechnol. Biofuels">
        <title>Enhanced degradation of softwood versus hardwood by the white-rot fungus Pycnoporus coccineus.</title>
        <authorList>
            <person name="Couturier M."/>
            <person name="Navarro D."/>
            <person name="Chevret D."/>
            <person name="Henrissat B."/>
            <person name="Piumi F."/>
            <person name="Ruiz-Duenas F.J."/>
            <person name="Martinez A.T."/>
            <person name="Grigoriev I.V."/>
            <person name="Riley R."/>
            <person name="Lipzen A."/>
            <person name="Berrin J.G."/>
            <person name="Master E.R."/>
            <person name="Rosso M.N."/>
        </authorList>
    </citation>
    <scope>NUCLEOTIDE SEQUENCE [LARGE SCALE GENOMIC DNA]</scope>
    <source>
        <strain evidence="3 4">BRFM310</strain>
    </source>
</reference>
<evidence type="ECO:0000259" key="2">
    <source>
        <dbReference type="PROSITE" id="PS50404"/>
    </source>
</evidence>
<dbReference type="InterPro" id="IPR036249">
    <property type="entry name" value="Thioredoxin-like_sf"/>
</dbReference>
<feature type="domain" description="GST N-terminal" evidence="2">
    <location>
        <begin position="6"/>
        <end position="79"/>
    </location>
</feature>
<keyword evidence="3" id="KW-0808">Transferase</keyword>
<dbReference type="Proteomes" id="UP000193067">
    <property type="component" value="Unassembled WGS sequence"/>
</dbReference>
<dbReference type="GO" id="GO:0016740">
    <property type="term" value="F:transferase activity"/>
    <property type="evidence" value="ECO:0007669"/>
    <property type="project" value="UniProtKB-KW"/>
</dbReference>
<protein>
    <submittedName>
        <fullName evidence="3">Glutathione transferase Ure2p class</fullName>
    </submittedName>
</protein>
<dbReference type="InterPro" id="IPR036282">
    <property type="entry name" value="Glutathione-S-Trfase_C_sf"/>
</dbReference>
<evidence type="ECO:0000256" key="1">
    <source>
        <dbReference type="ARBA" id="ARBA00007409"/>
    </source>
</evidence>
<dbReference type="AlphaFoldDB" id="A0A1Y2IVJ9"/>
<dbReference type="Gene3D" id="1.20.1050.130">
    <property type="match status" value="1"/>
</dbReference>
<dbReference type="STRING" id="1353009.A0A1Y2IVJ9"/>
<accession>A0A1Y2IVJ9</accession>
<dbReference type="InterPro" id="IPR004045">
    <property type="entry name" value="Glutathione_S-Trfase_N"/>
</dbReference>
<dbReference type="Gene3D" id="1.20.1050.10">
    <property type="match status" value="1"/>
</dbReference>